<accession>A0A9D4AZ90</accession>
<sequence>MDTGGGGGASELNYSSQKPLGGPAEEPIRTSPLAGPTLKSRVSEAFRSFPRRSPAEYGLEAARSDLTWYLCLGWDRALRCWNHSDMSLALFTRFPHRVRSWCLCPGDCGGVRQESLAKWKRLMLPRGTNGLASQFCHLAEHDGVSQGAGTRERPMDGQNASGTELRNLSWDWTVPFNFQTLLKAVFLLPTENIVLHREEEFSYLRLSVLRLQALQGRAHPFSCV</sequence>
<name>A0A9D4AZ90_9SAUR</name>
<proteinExistence type="predicted"/>
<dbReference type="AlphaFoldDB" id="A0A9D4AZ90"/>
<organism evidence="2 3">
    <name type="scientific">Mauremys mutica</name>
    <name type="common">yellowpond turtle</name>
    <dbReference type="NCBI Taxonomy" id="74926"/>
    <lineage>
        <taxon>Eukaryota</taxon>
        <taxon>Metazoa</taxon>
        <taxon>Chordata</taxon>
        <taxon>Craniata</taxon>
        <taxon>Vertebrata</taxon>
        <taxon>Euteleostomi</taxon>
        <taxon>Archelosauria</taxon>
        <taxon>Testudinata</taxon>
        <taxon>Testudines</taxon>
        <taxon>Cryptodira</taxon>
        <taxon>Durocryptodira</taxon>
        <taxon>Testudinoidea</taxon>
        <taxon>Geoemydidae</taxon>
        <taxon>Geoemydinae</taxon>
        <taxon>Mauremys</taxon>
    </lineage>
</organism>
<protein>
    <submittedName>
        <fullName evidence="2">Uncharacterized protein</fullName>
    </submittedName>
</protein>
<evidence type="ECO:0000256" key="1">
    <source>
        <dbReference type="SAM" id="MobiDB-lite"/>
    </source>
</evidence>
<gene>
    <name evidence="2" type="ORF">KIL84_021688</name>
</gene>
<comment type="caution">
    <text evidence="2">The sequence shown here is derived from an EMBL/GenBank/DDBJ whole genome shotgun (WGS) entry which is preliminary data.</text>
</comment>
<evidence type="ECO:0000313" key="3">
    <source>
        <dbReference type="Proteomes" id="UP000827986"/>
    </source>
</evidence>
<dbReference type="EMBL" id="JAHDVG010000478">
    <property type="protein sequence ID" value="KAH1175274.1"/>
    <property type="molecule type" value="Genomic_DNA"/>
</dbReference>
<keyword evidence="3" id="KW-1185">Reference proteome</keyword>
<feature type="region of interest" description="Disordered" evidence="1">
    <location>
        <begin position="1"/>
        <end position="35"/>
    </location>
</feature>
<dbReference type="Proteomes" id="UP000827986">
    <property type="component" value="Unassembled WGS sequence"/>
</dbReference>
<evidence type="ECO:0000313" key="2">
    <source>
        <dbReference type="EMBL" id="KAH1175274.1"/>
    </source>
</evidence>
<reference evidence="2" key="1">
    <citation type="submission" date="2021-09" db="EMBL/GenBank/DDBJ databases">
        <title>The genome of Mauremys mutica provides insights into the evolution of semi-aquatic lifestyle.</title>
        <authorList>
            <person name="Gong S."/>
            <person name="Gao Y."/>
        </authorList>
    </citation>
    <scope>NUCLEOTIDE SEQUENCE</scope>
    <source>
        <strain evidence="2">MM-2020</strain>
        <tissue evidence="2">Muscle</tissue>
    </source>
</reference>